<gene>
    <name evidence="4" type="ORF">DM01DRAFT_1409332</name>
</gene>
<dbReference type="InterPro" id="IPR050983">
    <property type="entry name" value="GST_Omega/HSP26"/>
</dbReference>
<evidence type="ECO:0000313" key="5">
    <source>
        <dbReference type="Proteomes" id="UP000242146"/>
    </source>
</evidence>
<keyword evidence="1" id="KW-0560">Oxidoreductase</keyword>
<comment type="caution">
    <text evidence="4">The sequence shown here is derived from an EMBL/GenBank/DDBJ whole genome shotgun (WGS) entry which is preliminary data.</text>
</comment>
<dbReference type="PROSITE" id="PS51354">
    <property type="entry name" value="GLUTAREDOXIN_2"/>
    <property type="match status" value="1"/>
</dbReference>
<evidence type="ECO:0000259" key="2">
    <source>
        <dbReference type="PROSITE" id="PS50404"/>
    </source>
</evidence>
<evidence type="ECO:0000259" key="3">
    <source>
        <dbReference type="PROSITE" id="PS50405"/>
    </source>
</evidence>
<dbReference type="SFLD" id="SFLDG00358">
    <property type="entry name" value="Main_(cytGST)"/>
    <property type="match status" value="1"/>
</dbReference>
<dbReference type="OrthoDB" id="202840at2759"/>
<name>A0A1X2GBE3_9FUNG</name>
<dbReference type="Pfam" id="PF16865">
    <property type="entry name" value="GST_C_5"/>
    <property type="match status" value="1"/>
</dbReference>
<dbReference type="GO" id="GO:0045174">
    <property type="term" value="F:glutathione dehydrogenase (ascorbate) activity"/>
    <property type="evidence" value="ECO:0007669"/>
    <property type="project" value="UniProtKB-ARBA"/>
</dbReference>
<dbReference type="AlphaFoldDB" id="A0A1X2GBE3"/>
<dbReference type="PROSITE" id="PS50405">
    <property type="entry name" value="GST_CTER"/>
    <property type="match status" value="1"/>
</dbReference>
<dbReference type="Pfam" id="PF13417">
    <property type="entry name" value="GST_N_3"/>
    <property type="match status" value="1"/>
</dbReference>
<dbReference type="SUPFAM" id="SSF52833">
    <property type="entry name" value="Thioredoxin-like"/>
    <property type="match status" value="1"/>
</dbReference>
<dbReference type="InterPro" id="IPR004045">
    <property type="entry name" value="Glutathione_S-Trfase_N"/>
</dbReference>
<dbReference type="CDD" id="cd00570">
    <property type="entry name" value="GST_N_family"/>
    <property type="match status" value="1"/>
</dbReference>
<dbReference type="Gene3D" id="1.20.1050.10">
    <property type="match status" value="1"/>
</dbReference>
<dbReference type="Proteomes" id="UP000242146">
    <property type="component" value="Unassembled WGS sequence"/>
</dbReference>
<protein>
    <submittedName>
        <fullName evidence="4">Glutathione S-transferase</fullName>
    </submittedName>
</protein>
<feature type="domain" description="GST C-terminal" evidence="3">
    <location>
        <begin position="87"/>
        <end position="217"/>
    </location>
</feature>
<reference evidence="4 5" key="1">
    <citation type="submission" date="2016-07" db="EMBL/GenBank/DDBJ databases">
        <title>Pervasive Adenine N6-methylation of Active Genes in Fungi.</title>
        <authorList>
            <consortium name="DOE Joint Genome Institute"/>
            <person name="Mondo S.J."/>
            <person name="Dannebaum R.O."/>
            <person name="Kuo R.C."/>
            <person name="Labutti K."/>
            <person name="Haridas S."/>
            <person name="Kuo A."/>
            <person name="Salamov A."/>
            <person name="Ahrendt S.R."/>
            <person name="Lipzen A."/>
            <person name="Sullivan W."/>
            <person name="Andreopoulos W.B."/>
            <person name="Clum A."/>
            <person name="Lindquist E."/>
            <person name="Daum C."/>
            <person name="Ramamoorthy G.K."/>
            <person name="Gryganskyi A."/>
            <person name="Culley D."/>
            <person name="Magnuson J.K."/>
            <person name="James T.Y."/>
            <person name="O'Malley M.A."/>
            <person name="Stajich J.E."/>
            <person name="Spatafora J.W."/>
            <person name="Visel A."/>
            <person name="Grigoriev I.V."/>
        </authorList>
    </citation>
    <scope>NUCLEOTIDE SEQUENCE [LARGE SCALE GENOMIC DNA]</scope>
    <source>
        <strain evidence="4 5">NRRL 3301</strain>
    </source>
</reference>
<keyword evidence="5" id="KW-1185">Reference proteome</keyword>
<feature type="domain" description="GST N-terminal" evidence="2">
    <location>
        <begin position="4"/>
        <end position="83"/>
    </location>
</feature>
<dbReference type="Gene3D" id="3.40.30.10">
    <property type="entry name" value="Glutaredoxin"/>
    <property type="match status" value="1"/>
</dbReference>
<dbReference type="InterPro" id="IPR040079">
    <property type="entry name" value="Glutathione_S-Trfase"/>
</dbReference>
<accession>A0A1X2GBE3</accession>
<dbReference type="PRINTS" id="PR01625">
    <property type="entry name" value="GSTRNSFRASEO"/>
</dbReference>
<dbReference type="SUPFAM" id="SSF47616">
    <property type="entry name" value="GST C-terminal domain-like"/>
    <property type="match status" value="1"/>
</dbReference>
<proteinExistence type="predicted"/>
<dbReference type="SFLD" id="SFLDS00019">
    <property type="entry name" value="Glutathione_Transferase_(cytos"/>
    <property type="match status" value="1"/>
</dbReference>
<dbReference type="PANTHER" id="PTHR43968:SF6">
    <property type="entry name" value="GLUTATHIONE S-TRANSFERASE OMEGA"/>
    <property type="match status" value="1"/>
</dbReference>
<sequence length="219" mass="24774">MSPSKLTLYNAKICPYAQRAVITLKEVGAEYEQVEIDLLNKPEWYTKDIYPEGKVPLLDVDGTRIPESLVIVELVNNLFKAKLFPEDPIKRAQIQVAIELFAVGSLSFQVLRDGISHEEYIQKAEAALERLNGFLLEQAASGPYFLGEEYSFADIAFAPIVARFLVFNKSFINGYAPAAVQNSTRLNEFFQGILSRPSFKESYIGDEEYAAFVRKRFNL</sequence>
<organism evidence="4 5">
    <name type="scientific">Hesseltinella vesiculosa</name>
    <dbReference type="NCBI Taxonomy" id="101127"/>
    <lineage>
        <taxon>Eukaryota</taxon>
        <taxon>Fungi</taxon>
        <taxon>Fungi incertae sedis</taxon>
        <taxon>Mucoromycota</taxon>
        <taxon>Mucoromycotina</taxon>
        <taxon>Mucoromycetes</taxon>
        <taxon>Mucorales</taxon>
        <taxon>Cunninghamellaceae</taxon>
        <taxon>Hesseltinella</taxon>
    </lineage>
</organism>
<dbReference type="STRING" id="101127.A0A1X2GBE3"/>
<dbReference type="PROSITE" id="PS50404">
    <property type="entry name" value="GST_NTER"/>
    <property type="match status" value="1"/>
</dbReference>
<keyword evidence="4" id="KW-0808">Transferase</keyword>
<dbReference type="EMBL" id="MCGT01000025">
    <property type="protein sequence ID" value="ORX49881.1"/>
    <property type="molecule type" value="Genomic_DNA"/>
</dbReference>
<dbReference type="InterPro" id="IPR010987">
    <property type="entry name" value="Glutathione-S-Trfase_C-like"/>
</dbReference>
<evidence type="ECO:0000313" key="4">
    <source>
        <dbReference type="EMBL" id="ORX49881.1"/>
    </source>
</evidence>
<dbReference type="InterPro" id="IPR005442">
    <property type="entry name" value="GST_omega"/>
</dbReference>
<dbReference type="InterPro" id="IPR036249">
    <property type="entry name" value="Thioredoxin-like_sf"/>
</dbReference>
<dbReference type="InterPro" id="IPR041695">
    <property type="entry name" value="GST_C_5"/>
</dbReference>
<evidence type="ECO:0000256" key="1">
    <source>
        <dbReference type="ARBA" id="ARBA00023002"/>
    </source>
</evidence>
<dbReference type="GO" id="GO:0005737">
    <property type="term" value="C:cytoplasm"/>
    <property type="evidence" value="ECO:0007669"/>
    <property type="project" value="InterPro"/>
</dbReference>
<dbReference type="PANTHER" id="PTHR43968">
    <property type="match status" value="1"/>
</dbReference>
<dbReference type="GO" id="GO:0004364">
    <property type="term" value="F:glutathione transferase activity"/>
    <property type="evidence" value="ECO:0007669"/>
    <property type="project" value="InterPro"/>
</dbReference>
<dbReference type="InterPro" id="IPR036282">
    <property type="entry name" value="Glutathione-S-Trfase_C_sf"/>
</dbReference>